<comment type="caution">
    <text evidence="2">The sequence shown here is derived from an EMBL/GenBank/DDBJ whole genome shotgun (WGS) entry which is preliminary data.</text>
</comment>
<feature type="region of interest" description="Disordered" evidence="1">
    <location>
        <begin position="49"/>
        <end position="73"/>
    </location>
</feature>
<evidence type="ECO:0000256" key="1">
    <source>
        <dbReference type="SAM" id="MobiDB-lite"/>
    </source>
</evidence>
<keyword evidence="3" id="KW-1185">Reference proteome</keyword>
<name>A0ABX1TNY8_9GAMM</name>
<dbReference type="EMBL" id="SPMZ01000076">
    <property type="protein sequence ID" value="NMQ21116.1"/>
    <property type="molecule type" value="Genomic_DNA"/>
</dbReference>
<proteinExistence type="predicted"/>
<dbReference type="Proteomes" id="UP000760480">
    <property type="component" value="Unassembled WGS sequence"/>
</dbReference>
<accession>A0ABX1TNY8</accession>
<evidence type="ECO:0000313" key="2">
    <source>
        <dbReference type="EMBL" id="NMQ21116.1"/>
    </source>
</evidence>
<gene>
    <name evidence="2" type="ORF">E4P82_19100</name>
</gene>
<sequence length="73" mass="8140">MSKSFPASSEVHILRDPVRAIFMAGVEAADPRKTAARVPRVQDRRLEIPLEPGSETLPVHSESWRRIPSGGHR</sequence>
<protein>
    <submittedName>
        <fullName evidence="2">Uncharacterized protein</fullName>
    </submittedName>
</protein>
<organism evidence="2 3">
    <name type="scientific">Candidatus Competibacter phosphatis</name>
    <dbReference type="NCBI Taxonomy" id="221280"/>
    <lineage>
        <taxon>Bacteria</taxon>
        <taxon>Pseudomonadati</taxon>
        <taxon>Pseudomonadota</taxon>
        <taxon>Gammaproteobacteria</taxon>
        <taxon>Candidatus Competibacteraceae</taxon>
        <taxon>Candidatus Competibacter</taxon>
    </lineage>
</organism>
<dbReference type="RefSeq" id="WP_169250383.1">
    <property type="nucleotide sequence ID" value="NZ_SPMZ01000076.1"/>
</dbReference>
<evidence type="ECO:0000313" key="3">
    <source>
        <dbReference type="Proteomes" id="UP000760480"/>
    </source>
</evidence>
<reference evidence="2 3" key="1">
    <citation type="submission" date="2019-03" db="EMBL/GenBank/DDBJ databases">
        <title>Metabolic reconstructions from genomes of highly enriched 'Candidatus Accumulibacter' and 'Candidatus Competibacter' bioreactor populations.</title>
        <authorList>
            <person name="Annavajhala M.K."/>
            <person name="Welles L."/>
            <person name="Abbas B."/>
            <person name="Sorokin D."/>
            <person name="Park H."/>
            <person name="Van Loosdrecht M."/>
            <person name="Chandran K."/>
        </authorList>
    </citation>
    <scope>NUCLEOTIDE SEQUENCE [LARGE SCALE GENOMIC DNA]</scope>
    <source>
        <strain evidence="2 3">SBR_G</strain>
    </source>
</reference>